<dbReference type="GeneID" id="33937107"/>
<dbReference type="EMBL" id="LSBJ02000011">
    <property type="protein sequence ID" value="OWT42581.1"/>
    <property type="molecule type" value="Genomic_DNA"/>
</dbReference>
<evidence type="ECO:0000313" key="3">
    <source>
        <dbReference type="EMBL" id="OWT42581.1"/>
    </source>
</evidence>
<evidence type="ECO:0000313" key="2">
    <source>
        <dbReference type="EMBL" id="OWT42415.1"/>
    </source>
</evidence>
<evidence type="ECO:0000313" key="4">
    <source>
        <dbReference type="Proteomes" id="UP000078397"/>
    </source>
</evidence>
<feature type="compositionally biased region" description="Polar residues" evidence="1">
    <location>
        <begin position="256"/>
        <end position="268"/>
    </location>
</feature>
<gene>
    <name evidence="3" type="ORF">VFPPC_18272</name>
    <name evidence="2" type="ORF">VFPPC_18409</name>
</gene>
<proteinExistence type="predicted"/>
<reference evidence="2" key="2">
    <citation type="submission" date="2017-04" db="EMBL/GenBank/DDBJ databases">
        <title>Chromosome sequence assembly and comparative analysis of secretomes of two biotypes provide further insight into genetic mechanisms of parasitism and adaptative evolution of Pochonia chlamydosporia.</title>
        <authorList>
            <person name="Lin R."/>
            <person name="Shen B."/>
            <person name="Qin F."/>
            <person name="Cheng X."/>
            <person name="Xie B."/>
        </authorList>
    </citation>
    <scope>NUCLEOTIDE SEQUENCE</scope>
    <source>
        <strain evidence="2">170</strain>
    </source>
</reference>
<dbReference type="OrthoDB" id="3599942at2759"/>
<evidence type="ECO:0000256" key="1">
    <source>
        <dbReference type="SAM" id="MobiDB-lite"/>
    </source>
</evidence>
<keyword evidence="4" id="KW-1185">Reference proteome</keyword>
<name>A0A219AQJ1_METCM</name>
<organism evidence="2 4">
    <name type="scientific">Pochonia chlamydosporia 170</name>
    <dbReference type="NCBI Taxonomy" id="1380566"/>
    <lineage>
        <taxon>Eukaryota</taxon>
        <taxon>Fungi</taxon>
        <taxon>Dikarya</taxon>
        <taxon>Ascomycota</taxon>
        <taxon>Pezizomycotina</taxon>
        <taxon>Sordariomycetes</taxon>
        <taxon>Hypocreomycetidae</taxon>
        <taxon>Hypocreales</taxon>
        <taxon>Clavicipitaceae</taxon>
        <taxon>Pochonia</taxon>
    </lineage>
</organism>
<dbReference type="KEGG" id="pchm:VFPPC_18272"/>
<sequence length="294" mass="32410">MGSVKSFRDVGVAVQQSELSKTTASASTLQELISTIPRAYQAVLGDHLQKKYRVAHKHANVQSTISAYERHENDKSFPPLIRNALKEPKLQFAKEFLGTTEGSNAPAAFKSKLFTARATALASAIELKKSELEHLATLIIPDDFNWKNQVKEVAKKVAQSAGGAFALNNQREWQLTGVAPAAQTEFSTMWGACQVYTYRVLALARSAIDRAEIQKVAKMQLKDNTDVEMTDGLAREPAVKDIIREELKAFKLELVRSQNQSRKSTGRVQKNKKNSGGRPKNGGGNGKKKGKKSR</sequence>
<accession>A0A219AQJ1</accession>
<comment type="caution">
    <text evidence="2">The sequence shown here is derived from an EMBL/GenBank/DDBJ whole genome shotgun (WGS) entry which is preliminary data.</text>
</comment>
<dbReference type="AlphaFoldDB" id="A0A219AQJ1"/>
<reference evidence="2 4" key="1">
    <citation type="journal article" date="2016" name="PLoS Pathog.">
        <title>Biosynthesis of antibiotic leucinostatins in bio-control fungus Purpureocillium lilacinum and their inhibition on phytophthora revealed by genome mining.</title>
        <authorList>
            <person name="Wang G."/>
            <person name="Liu Z."/>
            <person name="Lin R."/>
            <person name="Li E."/>
            <person name="Mao Z."/>
            <person name="Ling J."/>
            <person name="Yang Y."/>
            <person name="Yin W.B."/>
            <person name="Xie B."/>
        </authorList>
    </citation>
    <scope>NUCLEOTIDE SEQUENCE [LARGE SCALE GENOMIC DNA]</scope>
    <source>
        <strain evidence="2">170</strain>
    </source>
</reference>
<feature type="region of interest" description="Disordered" evidence="1">
    <location>
        <begin position="255"/>
        <end position="294"/>
    </location>
</feature>
<dbReference type="Proteomes" id="UP000078397">
    <property type="component" value="Unassembled WGS sequence"/>
</dbReference>
<dbReference type="EMBL" id="LSBJ02000017">
    <property type="protein sequence ID" value="OWT42415.1"/>
    <property type="molecule type" value="Genomic_DNA"/>
</dbReference>
<protein>
    <submittedName>
        <fullName evidence="2">Uncharacterized protein</fullName>
    </submittedName>
</protein>
<dbReference type="RefSeq" id="XP_022285076.1">
    <property type="nucleotide sequence ID" value="XM_022429914.1"/>
</dbReference>